<dbReference type="Pfam" id="PF09664">
    <property type="entry name" value="DUF2399"/>
    <property type="match status" value="1"/>
</dbReference>
<comment type="caution">
    <text evidence="3">The sequence shown here is derived from an EMBL/GenBank/DDBJ whole genome shotgun (WGS) entry which is preliminary data.</text>
</comment>
<organism evidence="3 4">
    <name type="scientific">Nonomuraea recticatena</name>
    <dbReference type="NCBI Taxonomy" id="46178"/>
    <lineage>
        <taxon>Bacteria</taxon>
        <taxon>Bacillati</taxon>
        <taxon>Actinomycetota</taxon>
        <taxon>Actinomycetes</taxon>
        <taxon>Streptosporangiales</taxon>
        <taxon>Streptosporangiaceae</taxon>
        <taxon>Nonomuraea</taxon>
    </lineage>
</organism>
<proteinExistence type="predicted"/>
<evidence type="ECO:0000259" key="2">
    <source>
        <dbReference type="Pfam" id="PF11796"/>
    </source>
</evidence>
<dbReference type="EMBL" id="BAAATE010000028">
    <property type="protein sequence ID" value="GAA2687015.1"/>
    <property type="molecule type" value="Genomic_DNA"/>
</dbReference>
<sequence length="409" mass="43700">MVNDLDRLRRTLGGAGLARVVARLTDRIAHDRYLYAPLMLDEVTDEERRAVAALLGRKDRGAASLSVSPAAVEATLRRAGICDDLRAAVLALTGPVPVRAEEQARHDHARAELMEVLAACRHASEPWFADWSAGLAADGSLTKAVRQGGEVIHRARAVLDLLPAAYPIPISVLAERATGDTKALAGTPLARLVLRALAARISAPAWATAEGRRALWESAGVIVDDLASQVLVLGLRATGSPLADWLNAAADAATPFRVTLHQLTTMPLRVTTPLIFVCENPAVLRAAVAVPGAALICTEGIPSLACHRLVAACAGAVWWRGDFDWTGVRTTAEAWTRYGATPWRMDVTTYRQALARGESEALKGSSADSPWAPELAAQMAATGRAVMEERLIGELLEDLADFDEPFLGR</sequence>
<dbReference type="Proteomes" id="UP001501666">
    <property type="component" value="Unassembled WGS sequence"/>
</dbReference>
<gene>
    <name evidence="3" type="ORF">GCM10010412_074850</name>
</gene>
<dbReference type="InterPro" id="IPR024465">
    <property type="entry name" value="DUF2399"/>
</dbReference>
<dbReference type="Pfam" id="PF11796">
    <property type="entry name" value="DUF3323"/>
    <property type="match status" value="1"/>
</dbReference>
<feature type="domain" description="Conserved hypothetical protein CHP02679 N terminus" evidence="2">
    <location>
        <begin position="38"/>
        <end position="237"/>
    </location>
</feature>
<dbReference type="NCBIfam" id="TIGR02679">
    <property type="entry name" value="TIGR02679 family protein"/>
    <property type="match status" value="1"/>
</dbReference>
<accession>A0ABP6F9J8</accession>
<evidence type="ECO:0000313" key="4">
    <source>
        <dbReference type="Proteomes" id="UP001501666"/>
    </source>
</evidence>
<evidence type="ECO:0000259" key="1">
    <source>
        <dbReference type="Pfam" id="PF09664"/>
    </source>
</evidence>
<feature type="domain" description="DUF2399" evidence="1">
    <location>
        <begin position="258"/>
        <end position="399"/>
    </location>
</feature>
<evidence type="ECO:0000313" key="3">
    <source>
        <dbReference type="EMBL" id="GAA2687015.1"/>
    </source>
</evidence>
<name>A0ABP6F9J8_9ACTN</name>
<dbReference type="InterPro" id="IPR024466">
    <property type="entry name" value="CHP02679_N"/>
</dbReference>
<evidence type="ECO:0008006" key="5">
    <source>
        <dbReference type="Google" id="ProtNLM"/>
    </source>
</evidence>
<protein>
    <recommendedName>
        <fullName evidence="5">TIGR02679 family protein</fullName>
    </recommendedName>
</protein>
<reference evidence="4" key="1">
    <citation type="journal article" date="2019" name="Int. J. Syst. Evol. Microbiol.">
        <title>The Global Catalogue of Microorganisms (GCM) 10K type strain sequencing project: providing services to taxonomists for standard genome sequencing and annotation.</title>
        <authorList>
            <consortium name="The Broad Institute Genomics Platform"/>
            <consortium name="The Broad Institute Genome Sequencing Center for Infectious Disease"/>
            <person name="Wu L."/>
            <person name="Ma J."/>
        </authorList>
    </citation>
    <scope>NUCLEOTIDE SEQUENCE [LARGE SCALE GENOMIC DNA]</scope>
    <source>
        <strain evidence="4">JCM 6835</strain>
    </source>
</reference>
<dbReference type="InterPro" id="IPR013495">
    <property type="entry name" value="CHP02679"/>
</dbReference>
<keyword evidence="4" id="KW-1185">Reference proteome</keyword>